<feature type="compositionally biased region" description="Polar residues" evidence="3">
    <location>
        <begin position="879"/>
        <end position="892"/>
    </location>
</feature>
<feature type="compositionally biased region" description="Polar residues" evidence="3">
    <location>
        <begin position="1082"/>
        <end position="1097"/>
    </location>
</feature>
<dbReference type="Proteomes" id="UP000827721">
    <property type="component" value="Unassembled WGS sequence"/>
</dbReference>
<dbReference type="InterPro" id="IPR041973">
    <property type="entry name" value="KOW_Spt5_1"/>
</dbReference>
<feature type="compositionally biased region" description="Low complexity" evidence="3">
    <location>
        <begin position="1509"/>
        <end position="1530"/>
    </location>
</feature>
<dbReference type="Gene3D" id="3.30.70.940">
    <property type="entry name" value="NusG, N-terminal domain"/>
    <property type="match status" value="1"/>
</dbReference>
<feature type="compositionally biased region" description="Polar residues" evidence="3">
    <location>
        <begin position="900"/>
        <end position="926"/>
    </location>
</feature>
<feature type="compositionally biased region" description="Polar residues" evidence="3">
    <location>
        <begin position="1316"/>
        <end position="1365"/>
    </location>
</feature>
<evidence type="ECO:0000313" key="6">
    <source>
        <dbReference type="Proteomes" id="UP000827721"/>
    </source>
</evidence>
<comment type="subcellular location">
    <subcellularLocation>
        <location evidence="1">Nucleus</location>
    </subcellularLocation>
</comment>
<dbReference type="InterPro" id="IPR036735">
    <property type="entry name" value="NGN_dom_sf"/>
</dbReference>
<keyword evidence="6" id="KW-1185">Reference proteome</keyword>
<feature type="compositionally biased region" description="Basic and acidic residues" evidence="3">
    <location>
        <begin position="1385"/>
        <end position="1401"/>
    </location>
</feature>
<dbReference type="InterPro" id="IPR041977">
    <property type="entry name" value="KOW_Spt5_4"/>
</dbReference>
<evidence type="ECO:0000256" key="3">
    <source>
        <dbReference type="SAM" id="MobiDB-lite"/>
    </source>
</evidence>
<dbReference type="InterPro" id="IPR039385">
    <property type="entry name" value="NGN_Euk"/>
</dbReference>
<keyword evidence="2" id="KW-0539">Nucleus</keyword>
<feature type="compositionally biased region" description="Polar residues" evidence="3">
    <location>
        <begin position="1481"/>
        <end position="1508"/>
    </location>
</feature>
<feature type="compositionally biased region" description="Low complexity" evidence="3">
    <location>
        <begin position="1561"/>
        <end position="1576"/>
    </location>
</feature>
<feature type="domain" description="KOW" evidence="4">
    <location>
        <begin position="572"/>
        <end position="599"/>
    </location>
</feature>
<dbReference type="CDD" id="cd09888">
    <property type="entry name" value="NGN_Euk"/>
    <property type="match status" value="1"/>
</dbReference>
<gene>
    <name evidence="5" type="ORF">JRO89_XS14G0023600</name>
</gene>
<feature type="compositionally biased region" description="Polar residues" evidence="3">
    <location>
        <begin position="1577"/>
        <end position="1587"/>
    </location>
</feature>
<feature type="compositionally biased region" description="Basic and acidic residues" evidence="3">
    <location>
        <begin position="869"/>
        <end position="878"/>
    </location>
</feature>
<dbReference type="InterPro" id="IPR014722">
    <property type="entry name" value="Rib_uL2_dom2"/>
</dbReference>
<dbReference type="Gene3D" id="2.30.30.30">
    <property type="match status" value="1"/>
</dbReference>
<dbReference type="PANTHER" id="PTHR11125:SF8">
    <property type="entry name" value="PROTEIN RNA-DIRECTED DNA METHYLATION 3"/>
    <property type="match status" value="1"/>
</dbReference>
<dbReference type="Pfam" id="PF23291">
    <property type="entry name" value="KOW4_SPT5"/>
    <property type="match status" value="1"/>
</dbReference>
<dbReference type="InterPro" id="IPR005100">
    <property type="entry name" value="NGN-domain"/>
</dbReference>
<feature type="compositionally biased region" description="Basic and acidic residues" evidence="3">
    <location>
        <begin position="796"/>
        <end position="817"/>
    </location>
</feature>
<feature type="compositionally biased region" description="Polar residues" evidence="3">
    <location>
        <begin position="1543"/>
        <end position="1560"/>
    </location>
</feature>
<dbReference type="CDD" id="cd06084">
    <property type="entry name" value="KOW_Spt5_4"/>
    <property type="match status" value="1"/>
</dbReference>
<evidence type="ECO:0000256" key="1">
    <source>
        <dbReference type="ARBA" id="ARBA00004123"/>
    </source>
</evidence>
<feature type="compositionally biased region" description="Low complexity" evidence="3">
    <location>
        <begin position="1206"/>
        <end position="1216"/>
    </location>
</feature>
<dbReference type="InterPro" id="IPR005824">
    <property type="entry name" value="KOW"/>
</dbReference>
<feature type="compositionally biased region" description="Gly residues" evidence="3">
    <location>
        <begin position="989"/>
        <end position="1075"/>
    </location>
</feature>
<sequence length="1625" mass="172688">MVDKGKKIAVGKDSTGKRKRGGVGDGDKSSRKNKKPGVLQFFEDAADVDEDDASDDSFFNDLMEEDLDTHLKVKNELGKAHNLPFIPKEEEVDEEEFDKMMEERFKQGSRFINYAEDDYENKRLVERDYRMPSSEDPTMWKVKCMVGRERHSAFCLMQKFADLKSLGTKLQIISAFAVEHVKGFIYVEADKQCDVIEACKGLSGIYSSRMAPVLKNDVSYLLSAQSKYTEVSEGTWAYVKNGKYKGDLAQIVAVNKERKKATVKLIPRIDMQALAAKFGGGATIKKPASAAPRLISSSELEEFRPLIQYRRDRDTGLTFENLDGLMFKDGYLYKKVSMDSLSCRGVAPSEEELLKFAPSENNESADLEWLSQLYGQEKKRQTVTVEKGSVKGEGSSSSSSVNFELYELVCFGRKDFGLIVGMEKDDTYKVLQEGSKGSTVMTVERRNLKNLTSDMKFTAFDHCMKTISVNDTVRVSEGPSKGRQGVVKQIYRGIVFLYDENETENGGYFCSKSQLCEKIKLFANACNEKGGGSGDVGFEEFPSSPKSPLSPKKPWQAKEFNSDFKRGDKDGMFSVGQNLRIRVGPLKGYLCRVLAIRYSDVTVKLDSQQKVLTVRSEHLAEVRGKSFGMSTSEEPGSSSFKPFDLLGTEGGSGDWTNGAGTSAEGDRWNAGGPSAERSSWPSFPAAENSLPQESSSWGAAVADPKKDAEDSAWGAKGTANQNSSWGAAVADGKNDDCWNKAADKNIDSDISASGSWGKPVVANGNPTGSSHDPLDNWGAGKLPANSPNDASASWGKNKDADDNQDSMKKSDSWDKGKNISGSSSVAWGDATAEQNQQDSWGKGKGAVEAGATVTWEKVTGMGIQEDCWGKAAEKHNTKDSSNGRNSDWNKSTPAAEHTDGTSGWKNAQASSGTQTTNWVKNSNENETGWGRGGSSNQDQRDGWTKSKVLGANGDSSLGTQDGGLSWSKQADQQGSKHDGGSSWGKQDGGRGSSWGKQDGGSSQGKQDGGSSQGKQDGGSSWGKQEGGSSQGKQDGGGGGSSWGKQDGGGGGGSSWGKQDGGGRSSWGKQDGGAGSSWGKQDGGSSLAKQDGGSSWGKQEGGSSWGKQDGGRGSSWGKQDGGGGSSWGKQDGGSSWGKQDGGSSWSKQDDQQDGLETARSFDGGRGSGGRWGRGRGRGGRDHLDRGRSFGQGQSTSWKDSPGNNWTSDGSSSGNQSSWKEPNASGEDTGAGWKRGWSTGKETCESGDKWDSAKPSGGNWSTQWKKESVTNEEPSGYRNEGKSWDSGNKASSGDHGTRKSNWNSGSGDGDRKQGSGWGQKNNWNSESSGASENHNWGNKGNWNSASSDAGQNQEWNTGSNNSNQDSSWGKKVNWNAGSGGGNQDSNWAKKTDWNSGNEDRNENRTSGGSWRGGSDGRDGSGRGSFRGRGGSDRGGYGGRGRSDRGGYGGRGGSGRGGYGGRDGSDRGFGGRGRGRRDQDDWGTKNNDGAGSWNHGGSDNSQGKSWHSGNTGASNQAGGWSGQSSGWTQTTGAKDAGGSLNKGGDATNTGGWSQGNNWKSSDTSSGWGNQGSGNASGNNDQPKSWNQSNAADGGQSSGWGKSKDTEGSGGGQGSSWGKGSDGSGKGGW</sequence>
<dbReference type="InterPro" id="IPR039659">
    <property type="entry name" value="SPT5"/>
</dbReference>
<dbReference type="Pfam" id="PF03439">
    <property type="entry name" value="Spt5-NGN"/>
    <property type="match status" value="1"/>
</dbReference>
<feature type="compositionally biased region" description="Polar residues" evidence="3">
    <location>
        <begin position="1189"/>
        <end position="1205"/>
    </location>
</feature>
<feature type="compositionally biased region" description="Gly residues" evidence="3">
    <location>
        <begin position="1604"/>
        <end position="1625"/>
    </location>
</feature>
<dbReference type="CDD" id="cd06081">
    <property type="entry name" value="KOW_Spt5_1"/>
    <property type="match status" value="1"/>
</dbReference>
<feature type="compositionally biased region" description="Gly residues" evidence="3">
    <location>
        <begin position="1110"/>
        <end position="1134"/>
    </location>
</feature>
<dbReference type="EMBL" id="JAFEMO010000014">
    <property type="protein sequence ID" value="KAH7547836.1"/>
    <property type="molecule type" value="Genomic_DNA"/>
</dbReference>
<dbReference type="Pfam" id="PF23037">
    <property type="entry name" value="KOWx_SPT5"/>
    <property type="match status" value="1"/>
</dbReference>
<dbReference type="Pfam" id="PF23290">
    <property type="entry name" value="KOW5_SPT5"/>
    <property type="match status" value="1"/>
</dbReference>
<feature type="domain" description="KOW" evidence="4">
    <location>
        <begin position="230"/>
        <end position="257"/>
    </location>
</feature>
<dbReference type="Pfam" id="PF23042">
    <property type="entry name" value="KOW1_SPT5"/>
    <property type="match status" value="1"/>
</dbReference>
<evidence type="ECO:0000313" key="5">
    <source>
        <dbReference type="EMBL" id="KAH7547836.1"/>
    </source>
</evidence>
<feature type="compositionally biased region" description="Basic and acidic residues" evidence="3">
    <location>
        <begin position="1177"/>
        <end position="1186"/>
    </location>
</feature>
<dbReference type="SMART" id="SM00739">
    <property type="entry name" value="KOW"/>
    <property type="match status" value="3"/>
</dbReference>
<protein>
    <recommendedName>
        <fullName evidence="4">KOW domain-containing protein</fullName>
    </recommendedName>
</protein>
<feature type="compositionally biased region" description="Polar residues" evidence="3">
    <location>
        <begin position="628"/>
        <end position="640"/>
    </location>
</feature>
<feature type="region of interest" description="Disordered" evidence="3">
    <location>
        <begin position="625"/>
        <end position="727"/>
    </location>
</feature>
<comment type="caution">
    <text evidence="5">The sequence shown here is derived from an EMBL/GenBank/DDBJ whole genome shotgun (WGS) entry which is preliminary data.</text>
</comment>
<evidence type="ECO:0000256" key="2">
    <source>
        <dbReference type="ARBA" id="ARBA00023242"/>
    </source>
</evidence>
<name>A0ABQ8H3G6_9ROSI</name>
<dbReference type="InterPro" id="IPR057936">
    <property type="entry name" value="KOWx_Spt5"/>
</dbReference>
<evidence type="ECO:0000259" key="4">
    <source>
        <dbReference type="SMART" id="SM00739"/>
    </source>
</evidence>
<feature type="compositionally biased region" description="Basic and acidic residues" evidence="3">
    <location>
        <begin position="1240"/>
        <end position="1250"/>
    </location>
</feature>
<feature type="region of interest" description="Disordered" evidence="3">
    <location>
        <begin position="1"/>
        <end position="47"/>
    </location>
</feature>
<feature type="compositionally biased region" description="Gly residues" evidence="3">
    <location>
        <begin position="1419"/>
        <end position="1469"/>
    </location>
</feature>
<organism evidence="5 6">
    <name type="scientific">Xanthoceras sorbifolium</name>
    <dbReference type="NCBI Taxonomy" id="99658"/>
    <lineage>
        <taxon>Eukaryota</taxon>
        <taxon>Viridiplantae</taxon>
        <taxon>Streptophyta</taxon>
        <taxon>Embryophyta</taxon>
        <taxon>Tracheophyta</taxon>
        <taxon>Spermatophyta</taxon>
        <taxon>Magnoliopsida</taxon>
        <taxon>eudicotyledons</taxon>
        <taxon>Gunneridae</taxon>
        <taxon>Pentapetalae</taxon>
        <taxon>rosids</taxon>
        <taxon>malvids</taxon>
        <taxon>Sapindales</taxon>
        <taxon>Sapindaceae</taxon>
        <taxon>Xanthoceroideae</taxon>
        <taxon>Xanthoceras</taxon>
    </lineage>
</organism>
<dbReference type="PANTHER" id="PTHR11125">
    <property type="entry name" value="SUPPRESSOR OF TY 5"/>
    <property type="match status" value="1"/>
</dbReference>
<dbReference type="InterPro" id="IPR041978">
    <property type="entry name" value="KOW_Spt5_5"/>
</dbReference>
<feature type="region of interest" description="Disordered" evidence="3">
    <location>
        <begin position="747"/>
        <end position="847"/>
    </location>
</feature>
<proteinExistence type="predicted"/>
<accession>A0ABQ8H3G6</accession>
<feature type="domain" description="KOW" evidence="4">
    <location>
        <begin position="466"/>
        <end position="493"/>
    </location>
</feature>
<feature type="region of interest" description="Disordered" evidence="3">
    <location>
        <begin position="869"/>
        <end position="1625"/>
    </location>
</feature>
<reference evidence="5 6" key="1">
    <citation type="submission" date="2021-02" db="EMBL/GenBank/DDBJ databases">
        <title>Plant Genome Project.</title>
        <authorList>
            <person name="Zhang R.-G."/>
        </authorList>
    </citation>
    <scope>NUCLEOTIDE SEQUENCE [LARGE SCALE GENOMIC DNA]</scope>
    <source>
        <tissue evidence="5">Leaves</tissue>
    </source>
</reference>